<dbReference type="CDD" id="cd00085">
    <property type="entry name" value="HNHc"/>
    <property type="match status" value="1"/>
</dbReference>
<name>A0ABP7TBL1_9PSEU</name>
<keyword evidence="4" id="KW-1185">Reference proteome</keyword>
<comment type="caution">
    <text evidence="3">The sequence shown here is derived from an EMBL/GenBank/DDBJ whole genome shotgun (WGS) entry which is preliminary data.</text>
</comment>
<feature type="domain" description="HNH nuclease" evidence="2">
    <location>
        <begin position="315"/>
        <end position="367"/>
    </location>
</feature>
<proteinExistence type="inferred from homology"/>
<evidence type="ECO:0000313" key="4">
    <source>
        <dbReference type="Proteomes" id="UP001501747"/>
    </source>
</evidence>
<protein>
    <recommendedName>
        <fullName evidence="2">HNH nuclease domain-containing protein</fullName>
    </recommendedName>
</protein>
<evidence type="ECO:0000256" key="1">
    <source>
        <dbReference type="ARBA" id="ARBA00023450"/>
    </source>
</evidence>
<dbReference type="InterPro" id="IPR003615">
    <property type="entry name" value="HNH_nuc"/>
</dbReference>
<organism evidence="3 4">
    <name type="scientific">Allokutzneria multivorans</name>
    <dbReference type="NCBI Taxonomy" id="1142134"/>
    <lineage>
        <taxon>Bacteria</taxon>
        <taxon>Bacillati</taxon>
        <taxon>Actinomycetota</taxon>
        <taxon>Actinomycetes</taxon>
        <taxon>Pseudonocardiales</taxon>
        <taxon>Pseudonocardiaceae</taxon>
        <taxon>Allokutzneria</taxon>
    </lineage>
</organism>
<dbReference type="EMBL" id="BAABAL010000018">
    <property type="protein sequence ID" value="GAA4023951.1"/>
    <property type="molecule type" value="Genomic_DNA"/>
</dbReference>
<dbReference type="InterPro" id="IPR003870">
    <property type="entry name" value="DUF222"/>
</dbReference>
<dbReference type="SMART" id="SM00507">
    <property type="entry name" value="HNHc"/>
    <property type="match status" value="1"/>
</dbReference>
<gene>
    <name evidence="3" type="ORF">GCM10022247_55470</name>
</gene>
<dbReference type="InterPro" id="IPR002711">
    <property type="entry name" value="HNH"/>
</dbReference>
<reference evidence="4" key="1">
    <citation type="journal article" date="2019" name="Int. J. Syst. Evol. Microbiol.">
        <title>The Global Catalogue of Microorganisms (GCM) 10K type strain sequencing project: providing services to taxonomists for standard genome sequencing and annotation.</title>
        <authorList>
            <consortium name="The Broad Institute Genomics Platform"/>
            <consortium name="The Broad Institute Genome Sequencing Center for Infectious Disease"/>
            <person name="Wu L."/>
            <person name="Ma J."/>
        </authorList>
    </citation>
    <scope>NUCLEOTIDE SEQUENCE [LARGE SCALE GENOMIC DNA]</scope>
    <source>
        <strain evidence="4">JCM 17342</strain>
    </source>
</reference>
<dbReference type="Pfam" id="PF01844">
    <property type="entry name" value="HNH"/>
    <property type="match status" value="1"/>
</dbReference>
<evidence type="ECO:0000259" key="2">
    <source>
        <dbReference type="SMART" id="SM00507"/>
    </source>
</evidence>
<dbReference type="Gene3D" id="1.10.30.50">
    <property type="match status" value="1"/>
</dbReference>
<comment type="similarity">
    <text evidence="1">Belongs to the Rv1128c/1148c/1588c/1702c/1945/3466 family.</text>
</comment>
<dbReference type="Proteomes" id="UP001501747">
    <property type="component" value="Unassembled WGS sequence"/>
</dbReference>
<dbReference type="Pfam" id="PF02720">
    <property type="entry name" value="DUF222"/>
    <property type="match status" value="1"/>
</dbReference>
<evidence type="ECO:0000313" key="3">
    <source>
        <dbReference type="EMBL" id="GAA4023951.1"/>
    </source>
</evidence>
<sequence>MRGRKLFDTNAMIESLKVHLGQRDAYRLTGDALLDHLRKHETILNLVTASAIEVAAEAESQGLPAREGCKDLAVLLRAALKIAPEDASRRSRLVKQLPSLERVREKLHAGVISARHAQIIADTVAKVPVKKAEAVERELCRHAPRLNPRQLMYAAKVTRAHCDPEGTYRDEKEGVAQRSVKMGTNEHGHLHLIGSFDTLTGQKIQALMHALAKKRPGDDRTTEQRYADAFAEVIDLALATKVLPTNGGERPQVIVTISYADLMASLGTGYTAWGDPITARLVRQIACDANILPVLLGGEGRPLDVGRNHRTATPAMRKALAVRDKGCAFPGCDRPPAWTEAHHVVHWLHGGDTKIDNLVSLCSHHHHVMHDEGWKITFQRGIPTFIPPRWVDPDQKPMRNIRVDGAGDVHCGRTSRGEVAAYG</sequence>
<accession>A0ABP7TBL1</accession>